<keyword evidence="2 5" id="KW-0689">Ribosomal protein</keyword>
<evidence type="ECO:0000259" key="6">
    <source>
        <dbReference type="SMART" id="SM01403"/>
    </source>
</evidence>
<proteinExistence type="inferred from homology"/>
<dbReference type="eggNOG" id="arCOG01758">
    <property type="taxonomic scope" value="Archaea"/>
</dbReference>
<dbReference type="PROSITE" id="PS00361">
    <property type="entry name" value="RIBOSOMAL_S10"/>
    <property type="match status" value="1"/>
</dbReference>
<dbReference type="InterPro" id="IPR001848">
    <property type="entry name" value="Ribosomal_uS10"/>
</dbReference>
<dbReference type="GO" id="GO:0015935">
    <property type="term" value="C:small ribosomal subunit"/>
    <property type="evidence" value="ECO:0007669"/>
    <property type="project" value="UniProtKB-UniRule"/>
</dbReference>
<dbReference type="InterPro" id="IPR027486">
    <property type="entry name" value="Ribosomal_uS10_dom"/>
</dbReference>
<dbReference type="KEGG" id="fpl:Ferp_2442"/>
<reference evidence="8" key="1">
    <citation type="submission" date="2010-02" db="EMBL/GenBank/DDBJ databases">
        <title>Complete sequence of Ferroglobus placidus DSM 10642.</title>
        <authorList>
            <consortium name="US DOE Joint Genome Institute"/>
            <person name="Lucas S."/>
            <person name="Copeland A."/>
            <person name="Lapidus A."/>
            <person name="Cheng J.-F."/>
            <person name="Bruce D."/>
            <person name="Goodwin L."/>
            <person name="Pitluck S."/>
            <person name="Saunders E."/>
            <person name="Brettin T."/>
            <person name="Detter J.C."/>
            <person name="Han C."/>
            <person name="Tapia R."/>
            <person name="Larimer F."/>
            <person name="Land M."/>
            <person name="Hauser L."/>
            <person name="Kyrpides N."/>
            <person name="Ivanova N."/>
            <person name="Holmes D."/>
            <person name="Lovley D."/>
            <person name="Kyrpides N."/>
            <person name="Anderson I.J."/>
            <person name="Woyke T."/>
        </authorList>
    </citation>
    <scope>NUCLEOTIDE SEQUENCE [LARGE SCALE GENOMIC DNA]</scope>
    <source>
        <strain evidence="8">DSM 10642 / AEDII12DO</strain>
    </source>
</reference>
<evidence type="ECO:0000256" key="2">
    <source>
        <dbReference type="ARBA" id="ARBA00022980"/>
    </source>
</evidence>
<dbReference type="SMART" id="SM01403">
    <property type="entry name" value="Ribosomal_S10"/>
    <property type="match status" value="1"/>
</dbReference>
<dbReference type="GO" id="GO:0006412">
    <property type="term" value="P:translation"/>
    <property type="evidence" value="ECO:0007669"/>
    <property type="project" value="UniProtKB-UniRule"/>
</dbReference>
<dbReference type="Pfam" id="PF00338">
    <property type="entry name" value="Ribosomal_S10"/>
    <property type="match status" value="1"/>
</dbReference>
<dbReference type="NCBIfam" id="TIGR01046">
    <property type="entry name" value="uS10_euk_arch"/>
    <property type="match status" value="1"/>
</dbReference>
<comment type="similarity">
    <text evidence="1 5">Belongs to the universal ribosomal protein uS10 family.</text>
</comment>
<dbReference type="InterPro" id="IPR018268">
    <property type="entry name" value="Ribosomal_uS10_CS"/>
</dbReference>
<accession>D3S259</accession>
<dbReference type="RefSeq" id="WP_012966884.1">
    <property type="nucleotide sequence ID" value="NC_013849.1"/>
</dbReference>
<dbReference type="GO" id="GO:0000049">
    <property type="term" value="F:tRNA binding"/>
    <property type="evidence" value="ECO:0007669"/>
    <property type="project" value="UniProtKB-UniRule"/>
</dbReference>
<dbReference type="InterPro" id="IPR036838">
    <property type="entry name" value="Ribosomal_uS10_dom_sf"/>
</dbReference>
<reference evidence="7 8" key="2">
    <citation type="journal article" date="2011" name="Stand. Genomic Sci.">
        <title>Complete genome sequence of Ferroglobus placidus AEDII12DO.</title>
        <authorList>
            <person name="Anderson I."/>
            <person name="Risso C."/>
            <person name="Holmes D."/>
            <person name="Lucas S."/>
            <person name="Copeland A."/>
            <person name="Lapidus A."/>
            <person name="Cheng J.F."/>
            <person name="Bruce D."/>
            <person name="Goodwin L."/>
            <person name="Pitluck S."/>
            <person name="Saunders E."/>
            <person name="Brettin T."/>
            <person name="Detter J.C."/>
            <person name="Han C."/>
            <person name="Tapia R."/>
            <person name="Larimer F."/>
            <person name="Land M."/>
            <person name="Hauser L."/>
            <person name="Woyke T."/>
            <person name="Lovley D."/>
            <person name="Kyrpides N."/>
            <person name="Ivanova N."/>
        </authorList>
    </citation>
    <scope>NUCLEOTIDE SEQUENCE [LARGE SCALE GENOMIC DNA]</scope>
    <source>
        <strain evidence="8">DSM 10642 / AEDII12DO</strain>
    </source>
</reference>
<gene>
    <name evidence="5" type="primary">rps10</name>
    <name evidence="7" type="ordered locus">Ferp_2442</name>
</gene>
<evidence type="ECO:0000256" key="3">
    <source>
        <dbReference type="ARBA" id="ARBA00023274"/>
    </source>
</evidence>
<evidence type="ECO:0000256" key="1">
    <source>
        <dbReference type="ARBA" id="ARBA00007102"/>
    </source>
</evidence>
<protein>
    <recommendedName>
        <fullName evidence="4 5">Small ribosomal subunit protein uS10</fullName>
    </recommendedName>
</protein>
<sequence length="106" mass="12219">MAIKGYKARIRLSGLNPKDLDRICRQIREIAEKMGVEISGPIPLPTKRLVVPVRKSPDGEGSETWDHWEMRIHKRLIDIAADERALRQIMRIQIPKDVNIEIVLES</sequence>
<dbReference type="PRINTS" id="PR00971">
    <property type="entry name" value="RIBOSOMALS10"/>
</dbReference>
<organism evidence="7 8">
    <name type="scientific">Ferroglobus placidus (strain DSM 10642 / AEDII12DO)</name>
    <dbReference type="NCBI Taxonomy" id="589924"/>
    <lineage>
        <taxon>Archaea</taxon>
        <taxon>Methanobacteriati</taxon>
        <taxon>Methanobacteriota</taxon>
        <taxon>Archaeoglobi</taxon>
        <taxon>Archaeoglobales</taxon>
        <taxon>Archaeoglobaceae</taxon>
        <taxon>Ferroglobus</taxon>
    </lineage>
</organism>
<dbReference type="Proteomes" id="UP000002613">
    <property type="component" value="Chromosome"/>
</dbReference>
<name>D3S259_FERPA</name>
<dbReference type="STRING" id="589924.Ferp_2442"/>
<dbReference type="PaxDb" id="589924-Ferp_2442"/>
<dbReference type="EMBL" id="CP001899">
    <property type="protein sequence ID" value="ADC66550.1"/>
    <property type="molecule type" value="Genomic_DNA"/>
</dbReference>
<dbReference type="HOGENOM" id="CLU_122625_0_1_2"/>
<dbReference type="HAMAP" id="MF_00508">
    <property type="entry name" value="Ribosomal_uS10"/>
    <property type="match status" value="1"/>
</dbReference>
<evidence type="ECO:0000313" key="7">
    <source>
        <dbReference type="EMBL" id="ADC66550.1"/>
    </source>
</evidence>
<feature type="domain" description="Small ribosomal subunit protein uS10" evidence="6">
    <location>
        <begin position="9"/>
        <end position="103"/>
    </location>
</feature>
<dbReference type="InterPro" id="IPR005729">
    <property type="entry name" value="Ribosomal_uS10_euk/arc"/>
</dbReference>
<dbReference type="Gene3D" id="3.30.70.600">
    <property type="entry name" value="Ribosomal protein S10 domain"/>
    <property type="match status" value="1"/>
</dbReference>
<comment type="subunit">
    <text evidence="5">Part of the 30S ribosomal subunit.</text>
</comment>
<dbReference type="GeneID" id="8779983"/>
<dbReference type="AlphaFoldDB" id="D3S259"/>
<evidence type="ECO:0000256" key="5">
    <source>
        <dbReference type="HAMAP-Rule" id="MF_00508"/>
    </source>
</evidence>
<dbReference type="PANTHER" id="PTHR11700">
    <property type="entry name" value="30S RIBOSOMAL PROTEIN S10 FAMILY MEMBER"/>
    <property type="match status" value="1"/>
</dbReference>
<comment type="function">
    <text evidence="5">Involved in the binding of tRNA to the ribosomes.</text>
</comment>
<dbReference type="OrthoDB" id="371736at2157"/>
<dbReference type="GO" id="GO:0003735">
    <property type="term" value="F:structural constituent of ribosome"/>
    <property type="evidence" value="ECO:0007669"/>
    <property type="project" value="UniProtKB-UniRule"/>
</dbReference>
<keyword evidence="8" id="KW-1185">Reference proteome</keyword>
<dbReference type="SUPFAM" id="SSF54999">
    <property type="entry name" value="Ribosomal protein S10"/>
    <property type="match status" value="1"/>
</dbReference>
<dbReference type="FunFam" id="3.30.70.600:FF:000004">
    <property type="entry name" value="30S ribosomal protein S10"/>
    <property type="match status" value="1"/>
</dbReference>
<evidence type="ECO:0000256" key="4">
    <source>
        <dbReference type="ARBA" id="ARBA00035162"/>
    </source>
</evidence>
<evidence type="ECO:0000313" key="8">
    <source>
        <dbReference type="Proteomes" id="UP000002613"/>
    </source>
</evidence>
<keyword evidence="3 5" id="KW-0687">Ribonucleoprotein</keyword>